<comment type="similarity">
    <text evidence="2">Belongs to the binding-protein-dependent transport system permease family. FecCD subfamily.</text>
</comment>
<dbReference type="PANTHER" id="PTHR30472">
    <property type="entry name" value="FERRIC ENTEROBACTIN TRANSPORT SYSTEM PERMEASE PROTEIN"/>
    <property type="match status" value="1"/>
</dbReference>
<protein>
    <submittedName>
        <fullName evidence="9">Fe(3+)-siderophore ABC transporter permease</fullName>
    </submittedName>
</protein>
<dbReference type="AlphaFoldDB" id="A0A2W2F2X6"/>
<dbReference type="Gene3D" id="1.10.3470.10">
    <property type="entry name" value="ABC transporter involved in vitamin B12 uptake, BtuC"/>
    <property type="match status" value="1"/>
</dbReference>
<keyword evidence="10" id="KW-1185">Reference proteome</keyword>
<feature type="transmembrane region" description="Helical" evidence="8">
    <location>
        <begin position="83"/>
        <end position="100"/>
    </location>
</feature>
<evidence type="ECO:0000256" key="5">
    <source>
        <dbReference type="ARBA" id="ARBA00022692"/>
    </source>
</evidence>
<feature type="transmembrane region" description="Helical" evidence="8">
    <location>
        <begin position="29"/>
        <end position="49"/>
    </location>
</feature>
<keyword evidence="4" id="KW-1003">Cell membrane</keyword>
<dbReference type="GO" id="GO:0005886">
    <property type="term" value="C:plasma membrane"/>
    <property type="evidence" value="ECO:0007669"/>
    <property type="project" value="UniProtKB-SubCell"/>
</dbReference>
<evidence type="ECO:0000313" key="9">
    <source>
        <dbReference type="EMBL" id="PZG19318.1"/>
    </source>
</evidence>
<feature type="transmembrane region" description="Helical" evidence="8">
    <location>
        <begin position="328"/>
        <end position="346"/>
    </location>
</feature>
<reference evidence="9 10" key="1">
    <citation type="submission" date="2018-01" db="EMBL/GenBank/DDBJ databases">
        <title>Draft genome sequence of Sphaerisporangium sp. 7K107.</title>
        <authorList>
            <person name="Sahin N."/>
            <person name="Saygin H."/>
            <person name="Ay H."/>
        </authorList>
    </citation>
    <scope>NUCLEOTIDE SEQUENCE [LARGE SCALE GENOMIC DNA]</scope>
    <source>
        <strain evidence="9 10">7K107</strain>
    </source>
</reference>
<evidence type="ECO:0000313" key="10">
    <source>
        <dbReference type="Proteomes" id="UP000248544"/>
    </source>
</evidence>
<keyword evidence="3" id="KW-0813">Transport</keyword>
<accession>A0A2W2F2X6</accession>
<feature type="transmembrane region" description="Helical" evidence="8">
    <location>
        <begin position="112"/>
        <end position="133"/>
    </location>
</feature>
<dbReference type="PANTHER" id="PTHR30472:SF1">
    <property type="entry name" value="FE(3+) DICITRATE TRANSPORT SYSTEM PERMEASE PROTEIN FECC-RELATED"/>
    <property type="match status" value="1"/>
</dbReference>
<proteinExistence type="inferred from homology"/>
<keyword evidence="7 8" id="KW-0472">Membrane</keyword>
<evidence type="ECO:0000256" key="7">
    <source>
        <dbReference type="ARBA" id="ARBA00023136"/>
    </source>
</evidence>
<feature type="transmembrane region" description="Helical" evidence="8">
    <location>
        <begin position="258"/>
        <end position="289"/>
    </location>
</feature>
<sequence length="354" mass="35424">MTAGHLAQAPPVSGGGGSRRALRPAAIRAGGALLAAGLLVLAALASLAIGSKAIPPGDVLRLLFHPDGTDAAFVVHDMRVPRTLLGIGVGAALALAGALMQALTRNPLADPGILGVEAGAVVAIAVAVGPFGLHNLPGFIWFSFAGSAAAATVVYLIGSTGRGGVTPVRLALAGMAVSAALACSTQALVLVDPEAFERFRHWGTGALSGHDLSVAVQVAPFMAVGTALALSLGRPLNLLALGDDAGRALGARPGRTRLLGAIAVTLLCGAATAAAGPIGFVGLVVAHAARLLVGPDNRWSLLYAALLGPVLVLVADITGRLVLWPAELEAGVVTALVGMPVFIALARRRRLARL</sequence>
<evidence type="ECO:0000256" key="1">
    <source>
        <dbReference type="ARBA" id="ARBA00004651"/>
    </source>
</evidence>
<dbReference type="EMBL" id="POUA01000637">
    <property type="protein sequence ID" value="PZG19318.1"/>
    <property type="molecule type" value="Genomic_DNA"/>
</dbReference>
<dbReference type="InterPro" id="IPR000522">
    <property type="entry name" value="ABC_transptr_permease_BtuC"/>
</dbReference>
<feature type="transmembrane region" description="Helical" evidence="8">
    <location>
        <begin position="170"/>
        <end position="191"/>
    </location>
</feature>
<evidence type="ECO:0000256" key="3">
    <source>
        <dbReference type="ARBA" id="ARBA00022448"/>
    </source>
</evidence>
<name>A0A2W2F2X6_9ACTN</name>
<organism evidence="9 10">
    <name type="scientific">Spongiactinospora gelatinilytica</name>
    <dbReference type="NCBI Taxonomy" id="2666298"/>
    <lineage>
        <taxon>Bacteria</taxon>
        <taxon>Bacillati</taxon>
        <taxon>Actinomycetota</taxon>
        <taxon>Actinomycetes</taxon>
        <taxon>Streptosporangiales</taxon>
        <taxon>Streptosporangiaceae</taxon>
        <taxon>Spongiactinospora</taxon>
    </lineage>
</organism>
<feature type="transmembrane region" description="Helical" evidence="8">
    <location>
        <begin position="301"/>
        <end position="322"/>
    </location>
</feature>
<evidence type="ECO:0000256" key="2">
    <source>
        <dbReference type="ARBA" id="ARBA00007935"/>
    </source>
</evidence>
<comment type="caution">
    <text evidence="9">The sequence shown here is derived from an EMBL/GenBank/DDBJ whole genome shotgun (WGS) entry which is preliminary data.</text>
</comment>
<evidence type="ECO:0000256" key="6">
    <source>
        <dbReference type="ARBA" id="ARBA00022989"/>
    </source>
</evidence>
<dbReference type="FunFam" id="1.10.3470.10:FF:000001">
    <property type="entry name" value="Vitamin B12 ABC transporter permease BtuC"/>
    <property type="match status" value="1"/>
</dbReference>
<evidence type="ECO:0000256" key="4">
    <source>
        <dbReference type="ARBA" id="ARBA00022475"/>
    </source>
</evidence>
<dbReference type="Pfam" id="PF01032">
    <property type="entry name" value="FecCD"/>
    <property type="match status" value="1"/>
</dbReference>
<dbReference type="SUPFAM" id="SSF81345">
    <property type="entry name" value="ABC transporter involved in vitamin B12 uptake, BtuC"/>
    <property type="match status" value="1"/>
</dbReference>
<dbReference type="Proteomes" id="UP000248544">
    <property type="component" value="Unassembled WGS sequence"/>
</dbReference>
<gene>
    <name evidence="9" type="ORF">C1I98_38015</name>
</gene>
<feature type="transmembrane region" description="Helical" evidence="8">
    <location>
        <begin position="139"/>
        <end position="158"/>
    </location>
</feature>
<keyword evidence="5 8" id="KW-0812">Transmembrane</keyword>
<comment type="subcellular location">
    <subcellularLocation>
        <location evidence="1">Cell membrane</location>
        <topology evidence="1">Multi-pass membrane protein</topology>
    </subcellularLocation>
</comment>
<dbReference type="GO" id="GO:0033214">
    <property type="term" value="P:siderophore-iron import into cell"/>
    <property type="evidence" value="ECO:0007669"/>
    <property type="project" value="TreeGrafter"/>
</dbReference>
<dbReference type="InterPro" id="IPR037294">
    <property type="entry name" value="ABC_BtuC-like"/>
</dbReference>
<evidence type="ECO:0000256" key="8">
    <source>
        <dbReference type="SAM" id="Phobius"/>
    </source>
</evidence>
<dbReference type="GO" id="GO:0022857">
    <property type="term" value="F:transmembrane transporter activity"/>
    <property type="evidence" value="ECO:0007669"/>
    <property type="project" value="InterPro"/>
</dbReference>
<keyword evidence="6 8" id="KW-1133">Transmembrane helix</keyword>
<dbReference type="CDD" id="cd06550">
    <property type="entry name" value="TM_ABC_iron-siderophores_like"/>
    <property type="match status" value="1"/>
</dbReference>